<dbReference type="EMBL" id="KN823038">
    <property type="protein sequence ID" value="KIO25648.1"/>
    <property type="molecule type" value="Genomic_DNA"/>
</dbReference>
<keyword evidence="2" id="KW-1133">Transmembrane helix</keyword>
<dbReference type="Proteomes" id="UP000054248">
    <property type="component" value="Unassembled WGS sequence"/>
</dbReference>
<name>A0A0C3KVZ7_9AGAM</name>
<feature type="compositionally biased region" description="Polar residues" evidence="1">
    <location>
        <begin position="173"/>
        <end position="189"/>
    </location>
</feature>
<feature type="chain" id="PRO_5002166474" evidence="3">
    <location>
        <begin position="18"/>
        <end position="410"/>
    </location>
</feature>
<dbReference type="AlphaFoldDB" id="A0A0C3KVZ7"/>
<feature type="transmembrane region" description="Helical" evidence="2">
    <location>
        <begin position="204"/>
        <end position="228"/>
    </location>
</feature>
<proteinExistence type="predicted"/>
<keyword evidence="2" id="KW-0812">Transmembrane</keyword>
<dbReference type="OrthoDB" id="3246668at2759"/>
<dbReference type="STRING" id="1051891.A0A0C3KVZ7"/>
<evidence type="ECO:0000256" key="2">
    <source>
        <dbReference type="SAM" id="Phobius"/>
    </source>
</evidence>
<feature type="region of interest" description="Disordered" evidence="1">
    <location>
        <begin position="161"/>
        <end position="192"/>
    </location>
</feature>
<evidence type="ECO:0000256" key="1">
    <source>
        <dbReference type="SAM" id="MobiDB-lite"/>
    </source>
</evidence>
<evidence type="ECO:0000313" key="5">
    <source>
        <dbReference type="Proteomes" id="UP000054248"/>
    </source>
</evidence>
<keyword evidence="5" id="KW-1185">Reference proteome</keyword>
<keyword evidence="2" id="KW-0472">Membrane</keyword>
<evidence type="ECO:0000256" key="3">
    <source>
        <dbReference type="SAM" id="SignalP"/>
    </source>
</evidence>
<feature type="compositionally biased region" description="Basic and acidic residues" evidence="1">
    <location>
        <begin position="314"/>
        <end position="328"/>
    </location>
</feature>
<feature type="region of interest" description="Disordered" evidence="1">
    <location>
        <begin position="377"/>
        <end position="410"/>
    </location>
</feature>
<feature type="compositionally biased region" description="Low complexity" evidence="1">
    <location>
        <begin position="286"/>
        <end position="297"/>
    </location>
</feature>
<sequence length="410" mass="43509">MRAPAIVVLAWVGIVVANFHNVEVSPGNGRDAGISFHGNWKTTSDDCGPAFVTETVGDGLAYSFKGAAVYVYGTIACGWPGLLNISVDGLFNTTINRENCDAGTRVICRYPWMAQDGLDPDVDHTLTVTLVGPSKAENPSGNVIAELRAIRYTVPIATSAAEPSATDDGDWTPDQTTSIVSAPTASSESADAPLPQLSSLRLSTAATCGIIIGIVLFFLIAIVVCVVLRRRSQQRRREANMAGMVGPRTMVSRGGSRRDSRYPTEHLSWSPAAERLEEAKAQQAAGRRNSGGSFGRSSRTRRRMDSIPEADGEQPQHDHAGSSRDPEKGGFSWAGGSNSPPPSPGRGAGAFYVSNSNPPSPSTRLAFPSLAASGDYWSRRTSRSSGGRFTPLPASPLRTSMVAEDGQLRS</sequence>
<feature type="signal peptide" evidence="3">
    <location>
        <begin position="1"/>
        <end position="17"/>
    </location>
</feature>
<feature type="region of interest" description="Disordered" evidence="1">
    <location>
        <begin position="235"/>
        <end position="365"/>
    </location>
</feature>
<feature type="non-terminal residue" evidence="4">
    <location>
        <position position="410"/>
    </location>
</feature>
<gene>
    <name evidence="4" type="ORF">M407DRAFT_244018</name>
</gene>
<evidence type="ECO:0000313" key="4">
    <source>
        <dbReference type="EMBL" id="KIO25648.1"/>
    </source>
</evidence>
<protein>
    <submittedName>
        <fullName evidence="4">Uncharacterized protein</fullName>
    </submittedName>
</protein>
<reference evidence="4 5" key="1">
    <citation type="submission" date="2014-04" db="EMBL/GenBank/DDBJ databases">
        <authorList>
            <consortium name="DOE Joint Genome Institute"/>
            <person name="Kuo A."/>
            <person name="Girlanda M."/>
            <person name="Perotto S."/>
            <person name="Kohler A."/>
            <person name="Nagy L.G."/>
            <person name="Floudas D."/>
            <person name="Copeland A."/>
            <person name="Barry K.W."/>
            <person name="Cichocki N."/>
            <person name="Veneault-Fourrey C."/>
            <person name="LaButti K."/>
            <person name="Lindquist E.A."/>
            <person name="Lipzen A."/>
            <person name="Lundell T."/>
            <person name="Morin E."/>
            <person name="Murat C."/>
            <person name="Sun H."/>
            <person name="Tunlid A."/>
            <person name="Henrissat B."/>
            <person name="Grigoriev I.V."/>
            <person name="Hibbett D.S."/>
            <person name="Martin F."/>
            <person name="Nordberg H.P."/>
            <person name="Cantor M.N."/>
            <person name="Hua S.X."/>
        </authorList>
    </citation>
    <scope>NUCLEOTIDE SEQUENCE [LARGE SCALE GENOMIC DNA]</scope>
    <source>
        <strain evidence="4 5">MUT 4182</strain>
    </source>
</reference>
<accession>A0A0C3KVZ7</accession>
<organism evidence="4 5">
    <name type="scientific">Tulasnella calospora MUT 4182</name>
    <dbReference type="NCBI Taxonomy" id="1051891"/>
    <lineage>
        <taxon>Eukaryota</taxon>
        <taxon>Fungi</taxon>
        <taxon>Dikarya</taxon>
        <taxon>Basidiomycota</taxon>
        <taxon>Agaricomycotina</taxon>
        <taxon>Agaricomycetes</taxon>
        <taxon>Cantharellales</taxon>
        <taxon>Tulasnellaceae</taxon>
        <taxon>Tulasnella</taxon>
    </lineage>
</organism>
<dbReference type="Gene3D" id="2.60.120.260">
    <property type="entry name" value="Galactose-binding domain-like"/>
    <property type="match status" value="1"/>
</dbReference>
<dbReference type="HOGENOM" id="CLU_671870_0_0_1"/>
<reference evidence="5" key="2">
    <citation type="submission" date="2015-01" db="EMBL/GenBank/DDBJ databases">
        <title>Evolutionary Origins and Diversification of the Mycorrhizal Mutualists.</title>
        <authorList>
            <consortium name="DOE Joint Genome Institute"/>
            <consortium name="Mycorrhizal Genomics Consortium"/>
            <person name="Kohler A."/>
            <person name="Kuo A."/>
            <person name="Nagy L.G."/>
            <person name="Floudas D."/>
            <person name="Copeland A."/>
            <person name="Barry K.W."/>
            <person name="Cichocki N."/>
            <person name="Veneault-Fourrey C."/>
            <person name="LaButti K."/>
            <person name="Lindquist E.A."/>
            <person name="Lipzen A."/>
            <person name="Lundell T."/>
            <person name="Morin E."/>
            <person name="Murat C."/>
            <person name="Riley R."/>
            <person name="Ohm R."/>
            <person name="Sun H."/>
            <person name="Tunlid A."/>
            <person name="Henrissat B."/>
            <person name="Grigoriev I.V."/>
            <person name="Hibbett D.S."/>
            <person name="Martin F."/>
        </authorList>
    </citation>
    <scope>NUCLEOTIDE SEQUENCE [LARGE SCALE GENOMIC DNA]</scope>
    <source>
        <strain evidence="5">MUT 4182</strain>
    </source>
</reference>
<keyword evidence="3" id="KW-0732">Signal</keyword>